<dbReference type="PANTHER" id="PTHR19433:SF111">
    <property type="entry name" value="T CELL RECEPTOR ALPHA VARIABLE 4"/>
    <property type="match status" value="1"/>
</dbReference>
<proteinExistence type="predicted"/>
<evidence type="ECO:0000256" key="3">
    <source>
        <dbReference type="ARBA" id="ARBA00022729"/>
    </source>
</evidence>
<dbReference type="InterPro" id="IPR013783">
    <property type="entry name" value="Ig-like_fold"/>
</dbReference>
<dbReference type="InterPro" id="IPR013106">
    <property type="entry name" value="Ig_V-set"/>
</dbReference>
<evidence type="ECO:0000313" key="12">
    <source>
        <dbReference type="Proteomes" id="UP000472265"/>
    </source>
</evidence>
<feature type="transmembrane region" description="Helical" evidence="8">
    <location>
        <begin position="142"/>
        <end position="162"/>
    </location>
</feature>
<dbReference type="GO" id="GO:0009617">
    <property type="term" value="P:response to bacterium"/>
    <property type="evidence" value="ECO:0007669"/>
    <property type="project" value="TreeGrafter"/>
</dbReference>
<evidence type="ECO:0000256" key="9">
    <source>
        <dbReference type="SAM" id="SignalP"/>
    </source>
</evidence>
<evidence type="ECO:0000256" key="8">
    <source>
        <dbReference type="SAM" id="Phobius"/>
    </source>
</evidence>
<organism evidence="11 12">
    <name type="scientific">Sparus aurata</name>
    <name type="common">Gilthead sea bream</name>
    <dbReference type="NCBI Taxonomy" id="8175"/>
    <lineage>
        <taxon>Eukaryota</taxon>
        <taxon>Metazoa</taxon>
        <taxon>Chordata</taxon>
        <taxon>Craniata</taxon>
        <taxon>Vertebrata</taxon>
        <taxon>Euteleostomi</taxon>
        <taxon>Actinopterygii</taxon>
        <taxon>Neopterygii</taxon>
        <taxon>Teleostei</taxon>
        <taxon>Neoteleostei</taxon>
        <taxon>Acanthomorphata</taxon>
        <taxon>Eupercaria</taxon>
        <taxon>Spariformes</taxon>
        <taxon>Sparidae</taxon>
        <taxon>Sparus</taxon>
    </lineage>
</organism>
<dbReference type="PANTHER" id="PTHR19433">
    <property type="entry name" value="T-CELL RECEPTOR ALPHA CHAIN V REGION-RELATED"/>
    <property type="match status" value="1"/>
</dbReference>
<feature type="signal peptide" evidence="9">
    <location>
        <begin position="1"/>
        <end position="22"/>
    </location>
</feature>
<dbReference type="CDD" id="cd00099">
    <property type="entry name" value="IgV"/>
    <property type="match status" value="1"/>
</dbReference>
<dbReference type="InParanoid" id="A0A671Y0W5"/>
<keyword evidence="6" id="KW-1015">Disulfide bond</keyword>
<keyword evidence="12" id="KW-1185">Reference proteome</keyword>
<dbReference type="Gene3D" id="2.60.40.10">
    <property type="entry name" value="Immunoglobulins"/>
    <property type="match status" value="1"/>
</dbReference>
<reference evidence="11" key="3">
    <citation type="submission" date="2025-09" db="UniProtKB">
        <authorList>
            <consortium name="Ensembl"/>
        </authorList>
    </citation>
    <scope>IDENTIFICATION</scope>
</reference>
<dbReference type="Proteomes" id="UP000472265">
    <property type="component" value="Chromosome 10"/>
</dbReference>
<evidence type="ECO:0000313" key="11">
    <source>
        <dbReference type="Ensembl" id="ENSSAUP00010054761.1"/>
    </source>
</evidence>
<dbReference type="OMA" id="TEINRRE"/>
<evidence type="ECO:0000256" key="7">
    <source>
        <dbReference type="ARBA" id="ARBA00023180"/>
    </source>
</evidence>
<dbReference type="Pfam" id="PF07686">
    <property type="entry name" value="V-set"/>
    <property type="match status" value="1"/>
</dbReference>
<dbReference type="InterPro" id="IPR036179">
    <property type="entry name" value="Ig-like_dom_sf"/>
</dbReference>
<name>A0A671Y0W5_SPAAU</name>
<dbReference type="FunCoup" id="A0A671Y0W5">
    <property type="interactions" value="30"/>
</dbReference>
<dbReference type="SMART" id="SM00409">
    <property type="entry name" value="IG"/>
    <property type="match status" value="1"/>
</dbReference>
<dbReference type="InterPro" id="IPR052051">
    <property type="entry name" value="TCR_complex_component"/>
</dbReference>
<keyword evidence="2" id="KW-1003">Cell membrane</keyword>
<dbReference type="GeneTree" id="ENSGT01150000287345"/>
<keyword evidence="8" id="KW-1133">Transmembrane helix</keyword>
<dbReference type="InterPro" id="IPR007110">
    <property type="entry name" value="Ig-like_dom"/>
</dbReference>
<reference evidence="11" key="2">
    <citation type="submission" date="2025-08" db="UniProtKB">
        <authorList>
            <consortium name="Ensembl"/>
        </authorList>
    </citation>
    <scope>IDENTIFICATION</scope>
</reference>
<dbReference type="PROSITE" id="PS50835">
    <property type="entry name" value="IG_LIKE"/>
    <property type="match status" value="1"/>
</dbReference>
<evidence type="ECO:0000256" key="4">
    <source>
        <dbReference type="ARBA" id="ARBA00022859"/>
    </source>
</evidence>
<evidence type="ECO:0000256" key="6">
    <source>
        <dbReference type="ARBA" id="ARBA00023157"/>
    </source>
</evidence>
<evidence type="ECO:0000256" key="1">
    <source>
        <dbReference type="ARBA" id="ARBA00004236"/>
    </source>
</evidence>
<feature type="chain" id="PRO_5025525086" description="Ig-like domain-containing protein" evidence="9">
    <location>
        <begin position="23"/>
        <end position="210"/>
    </location>
</feature>
<evidence type="ECO:0000256" key="5">
    <source>
        <dbReference type="ARBA" id="ARBA00023136"/>
    </source>
</evidence>
<keyword evidence="8" id="KW-0812">Transmembrane</keyword>
<dbReference type="Ensembl" id="ENSSAUT00010057546.1">
    <property type="protein sequence ID" value="ENSSAUP00010054761.1"/>
    <property type="gene ID" value="ENSSAUG00010022540.1"/>
</dbReference>
<keyword evidence="3 9" id="KW-0732">Signal</keyword>
<dbReference type="SUPFAM" id="SSF48726">
    <property type="entry name" value="Immunoglobulin"/>
    <property type="match status" value="1"/>
</dbReference>
<reference evidence="11" key="1">
    <citation type="submission" date="2021-04" db="EMBL/GenBank/DDBJ databases">
        <authorList>
            <consortium name="Wellcome Sanger Institute Data Sharing"/>
        </authorList>
    </citation>
    <scope>NUCLEOTIDE SEQUENCE [LARGE SCALE GENOMIC DNA]</scope>
</reference>
<comment type="subcellular location">
    <subcellularLocation>
        <location evidence="1">Cell membrane</location>
    </subcellularLocation>
</comment>
<protein>
    <recommendedName>
        <fullName evidence="10">Ig-like domain-containing protein</fullName>
    </recommendedName>
</protein>
<feature type="domain" description="Ig-like" evidence="10">
    <location>
        <begin position="18"/>
        <end position="111"/>
    </location>
</feature>
<evidence type="ECO:0000259" key="10">
    <source>
        <dbReference type="PROSITE" id="PS50835"/>
    </source>
</evidence>
<dbReference type="AlphaFoldDB" id="A0A671Y0W5"/>
<keyword evidence="5 8" id="KW-0472">Membrane</keyword>
<sequence>MRNSTVLTALLLCSLSWISVSGSESQIVEVQSGQEVTLQCSNFSSAITQIIWFRVVSRSQPRCVSHMFKATEPAKLCDGFQSGKFEMRSNISTLFLRIKQVDSSDSGLYFCGNYLSGAPVIVSSTYVQVQEVFGGITKLTSVILGGLTVSVMMVVICLVLIWELSDSYLQNLDSDDLKDVALRLYSTAIRNRRPASEREVETCVIYSASR</sequence>
<dbReference type="GO" id="GO:0002376">
    <property type="term" value="P:immune system process"/>
    <property type="evidence" value="ECO:0007669"/>
    <property type="project" value="UniProtKB-KW"/>
</dbReference>
<evidence type="ECO:0000256" key="2">
    <source>
        <dbReference type="ARBA" id="ARBA00022475"/>
    </source>
</evidence>
<dbReference type="InterPro" id="IPR003599">
    <property type="entry name" value="Ig_sub"/>
</dbReference>
<keyword evidence="4" id="KW-0391">Immunity</keyword>
<accession>A0A671Y0W5</accession>
<keyword evidence="7" id="KW-0325">Glycoprotein</keyword>
<dbReference type="GO" id="GO:0005886">
    <property type="term" value="C:plasma membrane"/>
    <property type="evidence" value="ECO:0007669"/>
    <property type="project" value="UniProtKB-SubCell"/>
</dbReference>